<dbReference type="STRING" id="363754.RHSP_80654"/>
<comment type="subcellular location">
    <subcellularLocation>
        <location evidence="1">Membrane</location>
        <topology evidence="1">Single-pass membrane protein</topology>
    </subcellularLocation>
</comment>
<sequence>MAMRSVKVSMERRDNGGLNDNYPSALPGHELTGLEGVPRPPAGETVIHYGRLTQISPFPEHPAEPAPIEAAEQLPMDALPEKLQVAASGGGKRLVFSSLGSCLFHALVVALLLLTFIATPEEAKEEAGDSVSVVMIGNSDADQIAAGDENQQPEQQQVTAEAVQAQTVQPVEVTPEQARPQAPQPDVVQPHAVEAQPVQTAEAVQPIEQAPPETIVPEQPQILATQAPADTTVIQPVETQIAEIQPTQPQREVATPVAKPKPIEKPKDIKKPVAKIVKAKSGSKGEGREDARRGSVDGTEVDRSDNNNSVVNARRTGSGDAVMANYKGKVEARVRRFVGRVPSKYKTGLTVAMSLTIGAGGELRSLSLVRSSGNPELDQAVMDLIRQAAPFPPLPPEWGRSAWPATQAVQIGSR</sequence>
<feature type="region of interest" description="Disordered" evidence="5">
    <location>
        <begin position="1"/>
        <end position="22"/>
    </location>
</feature>
<evidence type="ECO:0000313" key="8">
    <source>
        <dbReference type="EMBL" id="ENN89839.1"/>
    </source>
</evidence>
<feature type="compositionally biased region" description="Basic and acidic residues" evidence="5">
    <location>
        <begin position="283"/>
        <end position="305"/>
    </location>
</feature>
<dbReference type="InterPro" id="IPR037682">
    <property type="entry name" value="TonB_C"/>
</dbReference>
<dbReference type="EMBL" id="AQHN01000001">
    <property type="protein sequence ID" value="ENN89839.1"/>
    <property type="molecule type" value="Genomic_DNA"/>
</dbReference>
<comment type="caution">
    <text evidence="8">The sequence shown here is derived from an EMBL/GenBank/DDBJ whole genome shotgun (WGS) entry which is preliminary data.</text>
</comment>
<evidence type="ECO:0000256" key="2">
    <source>
        <dbReference type="ARBA" id="ARBA00022692"/>
    </source>
</evidence>
<evidence type="ECO:0000259" key="7">
    <source>
        <dbReference type="PROSITE" id="PS52015"/>
    </source>
</evidence>
<organism evidence="8 9">
    <name type="scientific">Rhizobium freirei PRF 81</name>
    <dbReference type="NCBI Taxonomy" id="363754"/>
    <lineage>
        <taxon>Bacteria</taxon>
        <taxon>Pseudomonadati</taxon>
        <taxon>Pseudomonadota</taxon>
        <taxon>Alphaproteobacteria</taxon>
        <taxon>Hyphomicrobiales</taxon>
        <taxon>Rhizobiaceae</taxon>
        <taxon>Rhizobium/Agrobacterium group</taxon>
        <taxon>Rhizobium</taxon>
    </lineage>
</organism>
<keyword evidence="9" id="KW-1185">Reference proteome</keyword>
<dbReference type="GO" id="GO:0055085">
    <property type="term" value="P:transmembrane transport"/>
    <property type="evidence" value="ECO:0007669"/>
    <property type="project" value="InterPro"/>
</dbReference>
<reference evidence="8 9" key="1">
    <citation type="journal article" date="2012" name="BMC Genomics">
        <title>Genomic basis of broad host range and environmental adaptability of Rhizobium tropici CIAT 899 and Rhizobium sp. PRF 81 which are used in inoculants for common bean (Phaseolus vulgaris L.).</title>
        <authorList>
            <person name="Ormeno-Orrillo E."/>
            <person name="Menna P."/>
            <person name="Almeida L.G."/>
            <person name="Ollero F.J."/>
            <person name="Nicolas M.F."/>
            <person name="Pains Rodrigues E."/>
            <person name="Shigueyoshi Nakatani A."/>
            <person name="Silva Batista J.S."/>
            <person name="Oliveira Chueire L.M."/>
            <person name="Souza R.C."/>
            <person name="Ribeiro Vasconcelos A.T."/>
            <person name="Megias M."/>
            <person name="Hungria M."/>
            <person name="Martinez-Romero E."/>
        </authorList>
    </citation>
    <scope>NUCLEOTIDE SEQUENCE [LARGE SCALE GENOMIC DNA]</scope>
    <source>
        <strain evidence="8 9">PRF 81</strain>
    </source>
</reference>
<dbReference type="NCBIfam" id="TIGR01352">
    <property type="entry name" value="tonB_Cterm"/>
    <property type="match status" value="1"/>
</dbReference>
<keyword evidence="2 6" id="KW-0812">Transmembrane</keyword>
<feature type="domain" description="TonB C-terminal" evidence="7">
    <location>
        <begin position="323"/>
        <end position="414"/>
    </location>
</feature>
<evidence type="ECO:0000256" key="1">
    <source>
        <dbReference type="ARBA" id="ARBA00004167"/>
    </source>
</evidence>
<dbReference type="Gene3D" id="3.30.1150.10">
    <property type="match status" value="1"/>
</dbReference>
<evidence type="ECO:0000313" key="9">
    <source>
        <dbReference type="Proteomes" id="UP000012429"/>
    </source>
</evidence>
<protein>
    <submittedName>
        <fullName evidence="8">TonB family protein</fullName>
    </submittedName>
</protein>
<evidence type="ECO:0000256" key="4">
    <source>
        <dbReference type="ARBA" id="ARBA00023136"/>
    </source>
</evidence>
<evidence type="ECO:0000256" key="5">
    <source>
        <dbReference type="SAM" id="MobiDB-lite"/>
    </source>
</evidence>
<evidence type="ECO:0000256" key="3">
    <source>
        <dbReference type="ARBA" id="ARBA00022989"/>
    </source>
</evidence>
<dbReference type="SUPFAM" id="SSF74653">
    <property type="entry name" value="TolA/TonB C-terminal domain"/>
    <property type="match status" value="1"/>
</dbReference>
<dbReference type="PATRIC" id="fig|363754.4.peg.52"/>
<keyword evidence="4 6" id="KW-0472">Membrane</keyword>
<dbReference type="Pfam" id="PF13103">
    <property type="entry name" value="TonB_2"/>
    <property type="match status" value="1"/>
</dbReference>
<dbReference type="PROSITE" id="PS52015">
    <property type="entry name" value="TONB_CTD"/>
    <property type="match status" value="1"/>
</dbReference>
<evidence type="ECO:0000256" key="6">
    <source>
        <dbReference type="SAM" id="Phobius"/>
    </source>
</evidence>
<gene>
    <name evidence="8" type="ORF">RHSP_80654</name>
</gene>
<dbReference type="InterPro" id="IPR006260">
    <property type="entry name" value="TonB/TolA_C"/>
</dbReference>
<keyword evidence="3 6" id="KW-1133">Transmembrane helix</keyword>
<feature type="region of interest" description="Disordered" evidence="5">
    <location>
        <begin position="275"/>
        <end position="314"/>
    </location>
</feature>
<dbReference type="Proteomes" id="UP000012429">
    <property type="component" value="Unassembled WGS sequence"/>
</dbReference>
<dbReference type="GO" id="GO:0016020">
    <property type="term" value="C:membrane"/>
    <property type="evidence" value="ECO:0007669"/>
    <property type="project" value="UniProtKB-SubCell"/>
</dbReference>
<accession>N6UBD1</accession>
<proteinExistence type="predicted"/>
<feature type="transmembrane region" description="Helical" evidence="6">
    <location>
        <begin position="94"/>
        <end position="117"/>
    </location>
</feature>
<name>N6UBD1_9HYPH</name>
<dbReference type="AlphaFoldDB" id="N6UBD1"/>
<dbReference type="RefSeq" id="WP_004107011.1">
    <property type="nucleotide sequence ID" value="NZ_AQHN01000001.1"/>
</dbReference>